<dbReference type="InterPro" id="IPR024520">
    <property type="entry name" value="DUF3558"/>
</dbReference>
<comment type="caution">
    <text evidence="1">The sequence shown here is derived from an EMBL/GenBank/DDBJ whole genome shotgun (WGS) entry which is preliminary data.</text>
</comment>
<dbReference type="Proteomes" id="UP001500689">
    <property type="component" value="Unassembled WGS sequence"/>
</dbReference>
<reference evidence="2" key="1">
    <citation type="journal article" date="2019" name="Int. J. Syst. Evol. Microbiol.">
        <title>The Global Catalogue of Microorganisms (GCM) 10K type strain sequencing project: providing services to taxonomists for standard genome sequencing and annotation.</title>
        <authorList>
            <consortium name="The Broad Institute Genomics Platform"/>
            <consortium name="The Broad Institute Genome Sequencing Center for Infectious Disease"/>
            <person name="Wu L."/>
            <person name="Ma J."/>
        </authorList>
    </citation>
    <scope>NUCLEOTIDE SEQUENCE [LARGE SCALE GENOMIC DNA]</scope>
    <source>
        <strain evidence="2">JCM 16898</strain>
    </source>
</reference>
<dbReference type="EMBL" id="BAAAZN010000019">
    <property type="protein sequence ID" value="GAA3574720.1"/>
    <property type="molecule type" value="Genomic_DNA"/>
</dbReference>
<keyword evidence="2" id="KW-1185">Reference proteome</keyword>
<evidence type="ECO:0008006" key="3">
    <source>
        <dbReference type="Google" id="ProtNLM"/>
    </source>
</evidence>
<sequence>MSASALAVDPCQAALTASQVNQLLGSGQVRQDSGTAGTLGKSCAWSNLDTGANVAVAYDTQSRQGLSGVYQNTKPQTAVWRVLSPVQGFPAVAHVSSQGEPDRTCQVSVGVNDEETVDVSIGLSSAKKGTKDPCQVTEQVANMVMTNLKQKAGS</sequence>
<dbReference type="Pfam" id="PF12079">
    <property type="entry name" value="DUF3558"/>
    <property type="match status" value="1"/>
</dbReference>
<evidence type="ECO:0000313" key="1">
    <source>
        <dbReference type="EMBL" id="GAA3574720.1"/>
    </source>
</evidence>
<gene>
    <name evidence="1" type="ORF">GCM10022222_69080</name>
</gene>
<accession>A0ABP6XYZ0</accession>
<protein>
    <recommendedName>
        <fullName evidence="3">DUF3558 domain-containing protein</fullName>
    </recommendedName>
</protein>
<organism evidence="1 2">
    <name type="scientific">Amycolatopsis ultiminotia</name>
    <dbReference type="NCBI Taxonomy" id="543629"/>
    <lineage>
        <taxon>Bacteria</taxon>
        <taxon>Bacillati</taxon>
        <taxon>Actinomycetota</taxon>
        <taxon>Actinomycetes</taxon>
        <taxon>Pseudonocardiales</taxon>
        <taxon>Pseudonocardiaceae</taxon>
        <taxon>Amycolatopsis</taxon>
    </lineage>
</organism>
<name>A0ABP6XYZ0_9PSEU</name>
<proteinExistence type="predicted"/>
<evidence type="ECO:0000313" key="2">
    <source>
        <dbReference type="Proteomes" id="UP001500689"/>
    </source>
</evidence>